<comment type="subcellular location">
    <subcellularLocation>
        <location evidence="1">Membrane</location>
        <topology evidence="1">Multi-pass membrane protein</topology>
    </subcellularLocation>
</comment>
<sequence length="322" mass="36357">MIPIRDTIKSKTVPVVNNTLIGLNIFFYLVQMFQGNDLGRFIFNYGLVPARYTDFDMASYFSFGQQMFSFVSYMFLHGGFWHLLGNIWFLYIFGDNVEDHLGPFRYLAFYLLCGIGSGMFYMLFNFHSNIPIVGASGAIAGVMGAYFMLYPGSKILTLFPVLFIPFFFEIPAFFFLGFWFILQFLNAAGSSAQVSGIAWWAHIGGFIIGAALLNLSHKLPQTGVTQTARQIAEKKKTYRLQVINPSGPIDDPNLYGTIVITPFEAQRGTMKLVNIPWGFQKRLYKISVPPDTKQGNVLRLTGQGKKLRDKSRGDLLLTVEIE</sequence>
<evidence type="ECO:0000313" key="7">
    <source>
        <dbReference type="EMBL" id="QTA83576.1"/>
    </source>
</evidence>
<name>A0A975GJD4_9BACT</name>
<protein>
    <submittedName>
        <fullName evidence="7">Rhomboid family intramembrane serine protease</fullName>
    </submittedName>
</protein>
<dbReference type="GO" id="GO:0004252">
    <property type="term" value="F:serine-type endopeptidase activity"/>
    <property type="evidence" value="ECO:0007669"/>
    <property type="project" value="InterPro"/>
</dbReference>
<feature type="domain" description="Peptidase S54 rhomboid" evidence="6">
    <location>
        <begin position="65"/>
        <end position="213"/>
    </location>
</feature>
<feature type="transmembrane region" description="Helical" evidence="5">
    <location>
        <begin position="161"/>
        <end position="185"/>
    </location>
</feature>
<feature type="transmembrane region" description="Helical" evidence="5">
    <location>
        <begin position="130"/>
        <end position="149"/>
    </location>
</feature>
<dbReference type="PANTHER" id="PTHR43731:SF26">
    <property type="entry name" value="RHOMBOID-LIKE PROTEIN 10, CHLOROPLASTIC"/>
    <property type="match status" value="1"/>
</dbReference>
<feature type="transmembrane region" description="Helical" evidence="5">
    <location>
        <begin position="12"/>
        <end position="30"/>
    </location>
</feature>
<dbReference type="SUPFAM" id="SSF144091">
    <property type="entry name" value="Rhomboid-like"/>
    <property type="match status" value="1"/>
</dbReference>
<reference evidence="7" key="1">
    <citation type="journal article" date="2021" name="Microb. Physiol.">
        <title>Proteogenomic Insights into the Physiology of Marine, Sulfate-Reducing, Filamentous Desulfonema limicola and Desulfonema magnum.</title>
        <authorList>
            <person name="Schnaars V."/>
            <person name="Wohlbrand L."/>
            <person name="Scheve S."/>
            <person name="Hinrichs C."/>
            <person name="Reinhardt R."/>
            <person name="Rabus R."/>
        </authorList>
    </citation>
    <scope>NUCLEOTIDE SEQUENCE</scope>
    <source>
        <strain evidence="7">5ac10</strain>
    </source>
</reference>
<dbReference type="PANTHER" id="PTHR43731">
    <property type="entry name" value="RHOMBOID PROTEASE"/>
    <property type="match status" value="1"/>
</dbReference>
<dbReference type="FunFam" id="1.20.1540.10:FF:000027">
    <property type="entry name" value="Rhomboid family intramembrane serine protease"/>
    <property type="match status" value="1"/>
</dbReference>
<gene>
    <name evidence="7" type="ORF">dnl_59890</name>
</gene>
<dbReference type="InterPro" id="IPR035952">
    <property type="entry name" value="Rhomboid-like_sf"/>
</dbReference>
<dbReference type="EMBL" id="CP061799">
    <property type="protein sequence ID" value="QTA83576.1"/>
    <property type="molecule type" value="Genomic_DNA"/>
</dbReference>
<dbReference type="InterPro" id="IPR050925">
    <property type="entry name" value="Rhomboid_protease_S54"/>
</dbReference>
<evidence type="ECO:0000313" key="8">
    <source>
        <dbReference type="Proteomes" id="UP000663720"/>
    </source>
</evidence>
<dbReference type="Gene3D" id="1.20.1540.10">
    <property type="entry name" value="Rhomboid-like"/>
    <property type="match status" value="1"/>
</dbReference>
<dbReference type="Proteomes" id="UP000663720">
    <property type="component" value="Chromosome"/>
</dbReference>
<feature type="transmembrane region" description="Helical" evidence="5">
    <location>
        <begin position="106"/>
        <end position="124"/>
    </location>
</feature>
<proteinExistence type="predicted"/>
<keyword evidence="2 5" id="KW-0812">Transmembrane</keyword>
<feature type="transmembrane region" description="Helical" evidence="5">
    <location>
        <begin position="70"/>
        <end position="94"/>
    </location>
</feature>
<keyword evidence="4 5" id="KW-0472">Membrane</keyword>
<dbReference type="KEGG" id="dli:dnl_59890"/>
<dbReference type="InterPro" id="IPR022764">
    <property type="entry name" value="Peptidase_S54_rhomboid_dom"/>
</dbReference>
<keyword evidence="7" id="KW-0378">Hydrolase</keyword>
<dbReference type="Pfam" id="PF01694">
    <property type="entry name" value="Rhomboid"/>
    <property type="match status" value="1"/>
</dbReference>
<dbReference type="InterPro" id="IPR008971">
    <property type="entry name" value="HSP40/DnaJ_pept-bd"/>
</dbReference>
<dbReference type="Gene3D" id="2.60.260.20">
    <property type="entry name" value="Urease metallochaperone UreE, N-terminal domain"/>
    <property type="match status" value="1"/>
</dbReference>
<dbReference type="RefSeq" id="WP_207689398.1">
    <property type="nucleotide sequence ID" value="NZ_CP061799.1"/>
</dbReference>
<keyword evidence="8" id="KW-1185">Reference proteome</keyword>
<feature type="transmembrane region" description="Helical" evidence="5">
    <location>
        <begin position="197"/>
        <end position="215"/>
    </location>
</feature>
<evidence type="ECO:0000256" key="1">
    <source>
        <dbReference type="ARBA" id="ARBA00004141"/>
    </source>
</evidence>
<dbReference type="GO" id="GO:0006508">
    <property type="term" value="P:proteolysis"/>
    <property type="evidence" value="ECO:0007669"/>
    <property type="project" value="UniProtKB-KW"/>
</dbReference>
<keyword evidence="3 5" id="KW-1133">Transmembrane helix</keyword>
<dbReference type="GO" id="GO:0051082">
    <property type="term" value="F:unfolded protein binding"/>
    <property type="evidence" value="ECO:0007669"/>
    <property type="project" value="InterPro"/>
</dbReference>
<evidence type="ECO:0000259" key="6">
    <source>
        <dbReference type="Pfam" id="PF01694"/>
    </source>
</evidence>
<evidence type="ECO:0000256" key="5">
    <source>
        <dbReference type="SAM" id="Phobius"/>
    </source>
</evidence>
<dbReference type="SUPFAM" id="SSF49493">
    <property type="entry name" value="HSP40/DnaJ peptide-binding domain"/>
    <property type="match status" value="1"/>
</dbReference>
<evidence type="ECO:0000256" key="4">
    <source>
        <dbReference type="ARBA" id="ARBA00023136"/>
    </source>
</evidence>
<organism evidence="7 8">
    <name type="scientific">Desulfonema limicola</name>
    <dbReference type="NCBI Taxonomy" id="45656"/>
    <lineage>
        <taxon>Bacteria</taxon>
        <taxon>Pseudomonadati</taxon>
        <taxon>Thermodesulfobacteriota</taxon>
        <taxon>Desulfobacteria</taxon>
        <taxon>Desulfobacterales</taxon>
        <taxon>Desulfococcaceae</taxon>
        <taxon>Desulfonema</taxon>
    </lineage>
</organism>
<keyword evidence="7" id="KW-0645">Protease</keyword>
<dbReference type="GO" id="GO:0006457">
    <property type="term" value="P:protein folding"/>
    <property type="evidence" value="ECO:0007669"/>
    <property type="project" value="InterPro"/>
</dbReference>
<evidence type="ECO:0000256" key="2">
    <source>
        <dbReference type="ARBA" id="ARBA00022692"/>
    </source>
</evidence>
<evidence type="ECO:0000256" key="3">
    <source>
        <dbReference type="ARBA" id="ARBA00022989"/>
    </source>
</evidence>
<accession>A0A975GJD4</accession>
<dbReference type="AlphaFoldDB" id="A0A975GJD4"/>
<dbReference type="GO" id="GO:0016020">
    <property type="term" value="C:membrane"/>
    <property type="evidence" value="ECO:0007669"/>
    <property type="project" value="UniProtKB-SubCell"/>
</dbReference>